<dbReference type="EMBL" id="WFLM01000001">
    <property type="protein sequence ID" value="KAB8040925.1"/>
    <property type="molecule type" value="Genomic_DNA"/>
</dbReference>
<dbReference type="Pfam" id="PF05193">
    <property type="entry name" value="Peptidase_M16_C"/>
    <property type="match status" value="1"/>
</dbReference>
<dbReference type="Proteomes" id="UP000437748">
    <property type="component" value="Unassembled WGS sequence"/>
</dbReference>
<dbReference type="SUPFAM" id="SSF63411">
    <property type="entry name" value="LuxS/MPP-like metallohydrolase"/>
    <property type="match status" value="2"/>
</dbReference>
<accession>A0A6N6VW88</accession>
<dbReference type="InterPro" id="IPR011249">
    <property type="entry name" value="Metalloenz_LuxS/M16"/>
</dbReference>
<reference evidence="2 3" key="1">
    <citation type="submission" date="2019-10" db="EMBL/GenBank/DDBJ databases">
        <title>New species of Slilvanegrellaceae.</title>
        <authorList>
            <person name="Pitt A."/>
            <person name="Hahn M.W."/>
        </authorList>
    </citation>
    <scope>NUCLEOTIDE SEQUENCE [LARGE SCALE GENOMIC DNA]</scope>
    <source>
        <strain evidence="2 3">SP-Ram-0.45-NSY-1</strain>
    </source>
</reference>
<keyword evidence="3" id="KW-1185">Reference proteome</keyword>
<dbReference type="OrthoDB" id="9811314at2"/>
<proteinExistence type="predicted"/>
<evidence type="ECO:0000259" key="1">
    <source>
        <dbReference type="Pfam" id="PF05193"/>
    </source>
</evidence>
<gene>
    <name evidence="2" type="ORF">GCL60_03055</name>
</gene>
<evidence type="ECO:0000313" key="2">
    <source>
        <dbReference type="EMBL" id="KAB8040925.1"/>
    </source>
</evidence>
<organism evidence="2 3">
    <name type="scientific">Silvanigrella paludirubra</name>
    <dbReference type="NCBI Taxonomy" id="2499159"/>
    <lineage>
        <taxon>Bacteria</taxon>
        <taxon>Pseudomonadati</taxon>
        <taxon>Bdellovibrionota</taxon>
        <taxon>Oligoflexia</taxon>
        <taxon>Silvanigrellales</taxon>
        <taxon>Silvanigrellaceae</taxon>
        <taxon>Silvanigrella</taxon>
    </lineage>
</organism>
<dbReference type="AlphaFoldDB" id="A0A6N6VW88"/>
<dbReference type="Gene3D" id="3.30.830.10">
    <property type="entry name" value="Metalloenzyme, LuxS/M16 peptidase-like"/>
    <property type="match status" value="1"/>
</dbReference>
<protein>
    <recommendedName>
        <fullName evidence="1">Peptidase M16 C-terminal domain-containing protein</fullName>
    </recommendedName>
</protein>
<sequence length="513" mass="60079">MKYKLFYFIKFILLLLIIKNNESFPKEIDLNLITKSPIKLDWKNEKWEEIDFIKESNINKASLFTSELKESPLFYISIIFNGGKYTVSKEKNSSLDAMIKIFYWNIIHNKHPICISGGSDNLDVTFEYNNNGQPVLQIIGLKQYLDNSLQFLNCLIKNPIYDNESIKEWKKQKIDFLKEYLNANSHQNQFNIIRDESYNLAFNKYFEDLNLKYFSNITNKNILILHNEIMQSNGLKLIFLGDLSSKNITIIKKFINKIPLRDSNYLKWNPENPKNIYSNKIKAKIIIKEDMTQSNIVLNYFYPNSKNLNTLDRNKMDIISEVFYSESIGMDRFTKALRRDSGFSYSPYAYYNENIFFKKSEGTVFSMEFESPNDKISNTVPISIDTFNNYIQNGMTSDELNTSRNSIINQEMTKEYSILKTFYSLSNSIGDNLIPNVDPTEYIAFIDSQNNLKEINNLLKTTFSEPSIPVLVIIGNPSNSEIEKLKKDDRFEIIDIIKLDEYKNKILKLYNIN</sequence>
<name>A0A6N6VW88_9BACT</name>
<feature type="domain" description="Peptidase M16 C-terminal" evidence="1">
    <location>
        <begin position="217"/>
        <end position="406"/>
    </location>
</feature>
<dbReference type="GO" id="GO:0046872">
    <property type="term" value="F:metal ion binding"/>
    <property type="evidence" value="ECO:0007669"/>
    <property type="project" value="InterPro"/>
</dbReference>
<dbReference type="RefSeq" id="WP_153418448.1">
    <property type="nucleotide sequence ID" value="NZ_WFLM01000001.1"/>
</dbReference>
<comment type="caution">
    <text evidence="2">The sequence shown here is derived from an EMBL/GenBank/DDBJ whole genome shotgun (WGS) entry which is preliminary data.</text>
</comment>
<evidence type="ECO:0000313" key="3">
    <source>
        <dbReference type="Proteomes" id="UP000437748"/>
    </source>
</evidence>
<dbReference type="InterPro" id="IPR007863">
    <property type="entry name" value="Peptidase_M16_C"/>
</dbReference>